<evidence type="ECO:0000313" key="2">
    <source>
        <dbReference type="Proteomes" id="UP000248597"/>
    </source>
</evidence>
<evidence type="ECO:0000313" key="1">
    <source>
        <dbReference type="EMBL" id="PZQ20241.1"/>
    </source>
</evidence>
<accession>A0A2W5KT97</accession>
<dbReference type="EMBL" id="QFPJ01000074">
    <property type="protein sequence ID" value="PZQ20241.1"/>
    <property type="molecule type" value="Genomic_DNA"/>
</dbReference>
<gene>
    <name evidence="1" type="ORF">DI569_16190</name>
</gene>
<dbReference type="Proteomes" id="UP000248597">
    <property type="component" value="Unassembled WGS sequence"/>
</dbReference>
<sequence>MHLMEPIRDAIYFEQLARVARRKADTSDDPFVARRLREAAVRHERTARRMRRTEAVPEN</sequence>
<organism evidence="1 2">
    <name type="scientific">Sphingopyxis macrogoltabida</name>
    <name type="common">Sphingomonas macrogoltabidus</name>
    <dbReference type="NCBI Taxonomy" id="33050"/>
    <lineage>
        <taxon>Bacteria</taxon>
        <taxon>Pseudomonadati</taxon>
        <taxon>Pseudomonadota</taxon>
        <taxon>Alphaproteobacteria</taxon>
        <taxon>Sphingomonadales</taxon>
        <taxon>Sphingomonadaceae</taxon>
        <taxon>Sphingopyxis</taxon>
    </lineage>
</organism>
<reference evidence="1 2" key="1">
    <citation type="submission" date="2017-08" db="EMBL/GenBank/DDBJ databases">
        <title>Infants hospitalized years apart are colonized by the same room-sourced microbial strains.</title>
        <authorList>
            <person name="Brooks B."/>
            <person name="Olm M.R."/>
            <person name="Firek B.A."/>
            <person name="Baker R."/>
            <person name="Thomas B.C."/>
            <person name="Morowitz M.J."/>
            <person name="Banfield J.F."/>
        </authorList>
    </citation>
    <scope>NUCLEOTIDE SEQUENCE [LARGE SCALE GENOMIC DNA]</scope>
    <source>
        <strain evidence="1">S2_005_003_R2_47</strain>
    </source>
</reference>
<name>A0A2W5KT97_SPHMC</name>
<proteinExistence type="predicted"/>
<dbReference type="AlphaFoldDB" id="A0A2W5KT97"/>
<comment type="caution">
    <text evidence="1">The sequence shown here is derived from an EMBL/GenBank/DDBJ whole genome shotgun (WGS) entry which is preliminary data.</text>
</comment>
<protein>
    <submittedName>
        <fullName evidence="1">Uncharacterized protein</fullName>
    </submittedName>
</protein>